<dbReference type="RefSeq" id="WP_349427745.1">
    <property type="nucleotide sequence ID" value="NZ_CP151632.1"/>
</dbReference>
<evidence type="ECO:0000256" key="9">
    <source>
        <dbReference type="ARBA" id="ARBA00023316"/>
    </source>
</evidence>
<dbReference type="AlphaFoldDB" id="A0AAU6S8I9"/>
<keyword evidence="2 10" id="KW-0436">Ligase</keyword>
<dbReference type="GO" id="GO:0071555">
    <property type="term" value="P:cell wall organization"/>
    <property type="evidence" value="ECO:0007669"/>
    <property type="project" value="UniProtKB-KW"/>
</dbReference>
<dbReference type="SUPFAM" id="SSF63418">
    <property type="entry name" value="MurE/MurF N-terminal domain"/>
    <property type="match status" value="1"/>
</dbReference>
<dbReference type="PANTHER" id="PTHR43024:SF1">
    <property type="entry name" value="UDP-N-ACETYLMURAMOYL-TRIPEPTIDE--D-ALANYL-D-ALANINE LIGASE"/>
    <property type="match status" value="1"/>
</dbReference>
<dbReference type="HAMAP" id="MF_02019">
    <property type="entry name" value="MurF"/>
    <property type="match status" value="1"/>
</dbReference>
<dbReference type="GO" id="GO:0009252">
    <property type="term" value="P:peptidoglycan biosynthetic process"/>
    <property type="evidence" value="ECO:0007669"/>
    <property type="project" value="UniProtKB-UniRule"/>
</dbReference>
<evidence type="ECO:0000259" key="12">
    <source>
        <dbReference type="Pfam" id="PF01225"/>
    </source>
</evidence>
<feature type="domain" description="Mur ligase N-terminal catalytic" evidence="12">
    <location>
        <begin position="33"/>
        <end position="97"/>
    </location>
</feature>
<gene>
    <name evidence="10" type="primary">murF</name>
    <name evidence="15" type="ORF">MRBLWS13_000792</name>
</gene>
<dbReference type="Pfam" id="PF08245">
    <property type="entry name" value="Mur_ligase_M"/>
    <property type="match status" value="1"/>
</dbReference>
<comment type="subcellular location">
    <subcellularLocation>
        <location evidence="10 11">Cytoplasm</location>
    </subcellularLocation>
</comment>
<dbReference type="GO" id="GO:0008360">
    <property type="term" value="P:regulation of cell shape"/>
    <property type="evidence" value="ECO:0007669"/>
    <property type="project" value="UniProtKB-KW"/>
</dbReference>
<dbReference type="GO" id="GO:0005524">
    <property type="term" value="F:ATP binding"/>
    <property type="evidence" value="ECO:0007669"/>
    <property type="project" value="UniProtKB-UniRule"/>
</dbReference>
<feature type="domain" description="Mur ligase central" evidence="14">
    <location>
        <begin position="115"/>
        <end position="305"/>
    </location>
</feature>
<keyword evidence="5 10" id="KW-0067">ATP-binding</keyword>
<keyword evidence="8 10" id="KW-0131">Cell cycle</keyword>
<dbReference type="InterPro" id="IPR036615">
    <property type="entry name" value="Mur_ligase_C_dom_sf"/>
</dbReference>
<evidence type="ECO:0000256" key="6">
    <source>
        <dbReference type="ARBA" id="ARBA00022960"/>
    </source>
</evidence>
<evidence type="ECO:0000256" key="7">
    <source>
        <dbReference type="ARBA" id="ARBA00022984"/>
    </source>
</evidence>
<dbReference type="NCBIfam" id="TIGR01143">
    <property type="entry name" value="murF"/>
    <property type="match status" value="1"/>
</dbReference>
<evidence type="ECO:0000259" key="14">
    <source>
        <dbReference type="Pfam" id="PF08245"/>
    </source>
</evidence>
<dbReference type="Pfam" id="PF01225">
    <property type="entry name" value="Mur_ligase"/>
    <property type="match status" value="1"/>
</dbReference>
<protein>
    <recommendedName>
        <fullName evidence="10 11">UDP-N-acetylmuramoyl-tripeptide--D-alanyl-D-alanine ligase</fullName>
        <ecNumber evidence="10 11">6.3.2.10</ecNumber>
    </recommendedName>
    <alternativeName>
        <fullName evidence="10">D-alanyl-D-alanine-adding enzyme</fullName>
    </alternativeName>
</protein>
<dbReference type="GO" id="GO:0051301">
    <property type="term" value="P:cell division"/>
    <property type="evidence" value="ECO:0007669"/>
    <property type="project" value="UniProtKB-KW"/>
</dbReference>
<comment type="similarity">
    <text evidence="10">Belongs to the MurCDEF family. MurF subfamily.</text>
</comment>
<dbReference type="InterPro" id="IPR004101">
    <property type="entry name" value="Mur_ligase_C"/>
</dbReference>
<dbReference type="InterPro" id="IPR051046">
    <property type="entry name" value="MurCDEF_CellWall_CoF430Synth"/>
</dbReference>
<proteinExistence type="inferred from homology"/>
<dbReference type="Gene3D" id="3.40.1190.10">
    <property type="entry name" value="Mur-like, catalytic domain"/>
    <property type="match status" value="1"/>
</dbReference>
<dbReference type="InterPro" id="IPR000713">
    <property type="entry name" value="Mur_ligase_N"/>
</dbReference>
<dbReference type="GO" id="GO:0005737">
    <property type="term" value="C:cytoplasm"/>
    <property type="evidence" value="ECO:0007669"/>
    <property type="project" value="UniProtKB-SubCell"/>
</dbReference>
<dbReference type="InterPro" id="IPR036565">
    <property type="entry name" value="Mur-like_cat_sf"/>
</dbReference>
<evidence type="ECO:0000256" key="8">
    <source>
        <dbReference type="ARBA" id="ARBA00023306"/>
    </source>
</evidence>
<dbReference type="Gene3D" id="3.40.1390.10">
    <property type="entry name" value="MurE/MurF, N-terminal domain"/>
    <property type="match status" value="1"/>
</dbReference>
<dbReference type="EMBL" id="CP151632">
    <property type="protein sequence ID" value="WZO33175.1"/>
    <property type="molecule type" value="Genomic_DNA"/>
</dbReference>
<reference evidence="15" key="1">
    <citation type="submission" date="2024-04" db="EMBL/GenBank/DDBJ databases">
        <authorList>
            <person name="Roder T."/>
            <person name="Oberhansli S."/>
            <person name="Kreuzer M."/>
        </authorList>
    </citation>
    <scope>NUCLEOTIDE SEQUENCE</scope>
    <source>
        <strain evidence="15">LWS13-1.2</strain>
    </source>
</reference>
<keyword evidence="9 10" id="KW-0961">Cell wall biogenesis/degradation</keyword>
<dbReference type="Gene3D" id="3.90.190.20">
    <property type="entry name" value="Mur ligase, C-terminal domain"/>
    <property type="match status" value="1"/>
</dbReference>
<evidence type="ECO:0000256" key="2">
    <source>
        <dbReference type="ARBA" id="ARBA00022598"/>
    </source>
</evidence>
<comment type="pathway">
    <text evidence="10 11">Cell wall biogenesis; peptidoglycan biosynthesis.</text>
</comment>
<accession>A0AAU6S8I9</accession>
<keyword evidence="3 10" id="KW-0132">Cell division</keyword>
<evidence type="ECO:0000313" key="15">
    <source>
        <dbReference type="EMBL" id="WZO33175.1"/>
    </source>
</evidence>
<dbReference type="InterPro" id="IPR005863">
    <property type="entry name" value="UDP-N-AcMur_synth"/>
</dbReference>
<dbReference type="GO" id="GO:0047480">
    <property type="term" value="F:UDP-N-acetylmuramoyl-tripeptide-D-alanyl-D-alanine ligase activity"/>
    <property type="evidence" value="ECO:0007669"/>
    <property type="project" value="UniProtKB-UniRule"/>
</dbReference>
<dbReference type="SUPFAM" id="SSF53244">
    <property type="entry name" value="MurD-like peptide ligases, peptide-binding domain"/>
    <property type="match status" value="1"/>
</dbReference>
<evidence type="ECO:0000256" key="4">
    <source>
        <dbReference type="ARBA" id="ARBA00022741"/>
    </source>
</evidence>
<dbReference type="EC" id="6.3.2.10" evidence="10 11"/>
<feature type="domain" description="Mur ligase C-terminal" evidence="13">
    <location>
        <begin position="329"/>
        <end position="454"/>
    </location>
</feature>
<evidence type="ECO:0000256" key="5">
    <source>
        <dbReference type="ARBA" id="ARBA00022840"/>
    </source>
</evidence>
<evidence type="ECO:0000259" key="13">
    <source>
        <dbReference type="Pfam" id="PF02875"/>
    </source>
</evidence>
<feature type="binding site" evidence="10">
    <location>
        <begin position="117"/>
        <end position="123"/>
    </location>
    <ligand>
        <name>ATP</name>
        <dbReference type="ChEBI" id="CHEBI:30616"/>
    </ligand>
</feature>
<comment type="function">
    <text evidence="10 11">Involved in cell wall formation. Catalyzes the final step in the synthesis of UDP-N-acetylmuramoyl-pentapeptide, the precursor of murein.</text>
</comment>
<keyword evidence="6 10" id="KW-0133">Cell shape</keyword>
<dbReference type="InterPro" id="IPR013221">
    <property type="entry name" value="Mur_ligase_cen"/>
</dbReference>
<comment type="catalytic activity">
    <reaction evidence="10 11">
        <text>D-alanyl-D-alanine + UDP-N-acetyl-alpha-D-muramoyl-L-alanyl-gamma-D-glutamyl-meso-2,6-diaminopimelate + ATP = UDP-N-acetyl-alpha-D-muramoyl-L-alanyl-gamma-D-glutamyl-meso-2,6-diaminopimeloyl-D-alanyl-D-alanine + ADP + phosphate + H(+)</text>
        <dbReference type="Rhea" id="RHEA:28374"/>
        <dbReference type="ChEBI" id="CHEBI:15378"/>
        <dbReference type="ChEBI" id="CHEBI:30616"/>
        <dbReference type="ChEBI" id="CHEBI:43474"/>
        <dbReference type="ChEBI" id="CHEBI:57822"/>
        <dbReference type="ChEBI" id="CHEBI:61386"/>
        <dbReference type="ChEBI" id="CHEBI:83905"/>
        <dbReference type="ChEBI" id="CHEBI:456216"/>
        <dbReference type="EC" id="6.3.2.10"/>
    </reaction>
</comment>
<keyword evidence="7 10" id="KW-0573">Peptidoglycan synthesis</keyword>
<keyword evidence="4 10" id="KW-0547">Nucleotide-binding</keyword>
<evidence type="ECO:0000256" key="10">
    <source>
        <dbReference type="HAMAP-Rule" id="MF_02019"/>
    </source>
</evidence>
<dbReference type="PANTHER" id="PTHR43024">
    <property type="entry name" value="UDP-N-ACETYLMURAMOYL-TRIPEPTIDE--D-ALANYL-D-ALANINE LIGASE"/>
    <property type="match status" value="1"/>
</dbReference>
<name>A0AAU6S8I9_9MICO</name>
<dbReference type="Pfam" id="PF02875">
    <property type="entry name" value="Mur_ligase_C"/>
    <property type="match status" value="1"/>
</dbReference>
<keyword evidence="1 10" id="KW-0963">Cytoplasm</keyword>
<sequence>MIALTIAQIAHAVSGETHLADGDTPDTLIEGAVDTDSRLIGPGGVFVAKPGEETDGHLFVDAAVGNGAALAIVERRVEAGVSQIVVPDVVAALADLALEVVARVRDAGALRVVGITGSNGKTTTKNLLARILEGEGETVSPKASFNNEVGAPLTMLRVTETTKFLVSEFGASAPGEIARLAGLVDPDVGVVLMVGMAHAGGFGGIEATFHAKSELVRALSAGGVAVLNADDARVAAMAPIAAEQGASVRWFGRGAAAADVRADDVVVTASGTTFTVTADGASLPVRLRVLGEHHVMNALAALAAATTLGVSLTDAVTRLETLEIAERWRMQPLGSDRVRIINDAYNASPDSMSAALRTLAQITAPGERTVVVLGAMSELGEYAEEEHDRIGLLAVRLGIQRIVIVGDAARRMYLEAVAQGSWDNEAVFFSTADEAFAYLQGELRDGDRVLVKSSNSAGLRFLGDRLGESFS</sequence>
<evidence type="ECO:0000256" key="3">
    <source>
        <dbReference type="ARBA" id="ARBA00022618"/>
    </source>
</evidence>
<evidence type="ECO:0000256" key="1">
    <source>
        <dbReference type="ARBA" id="ARBA00022490"/>
    </source>
</evidence>
<dbReference type="SUPFAM" id="SSF53623">
    <property type="entry name" value="MurD-like peptide ligases, catalytic domain"/>
    <property type="match status" value="1"/>
</dbReference>
<organism evidence="15">
    <name type="scientific">Microbacterium sp. LWS13-1.2</name>
    <dbReference type="NCBI Taxonomy" id="3135264"/>
    <lineage>
        <taxon>Bacteria</taxon>
        <taxon>Bacillati</taxon>
        <taxon>Actinomycetota</taxon>
        <taxon>Actinomycetes</taxon>
        <taxon>Micrococcales</taxon>
        <taxon>Microbacteriaceae</taxon>
        <taxon>Microbacterium</taxon>
    </lineage>
</organism>
<evidence type="ECO:0000256" key="11">
    <source>
        <dbReference type="RuleBase" id="RU004136"/>
    </source>
</evidence>
<dbReference type="InterPro" id="IPR035911">
    <property type="entry name" value="MurE/MurF_N"/>
</dbReference>